<dbReference type="EMBL" id="CYGX02000041">
    <property type="protein sequence ID" value="SIT43178.1"/>
    <property type="molecule type" value="Genomic_DNA"/>
</dbReference>
<organism evidence="1 2">
    <name type="scientific">Paraburkholderia ribeironis</name>
    <dbReference type="NCBI Taxonomy" id="1247936"/>
    <lineage>
        <taxon>Bacteria</taxon>
        <taxon>Pseudomonadati</taxon>
        <taxon>Pseudomonadota</taxon>
        <taxon>Betaproteobacteria</taxon>
        <taxon>Burkholderiales</taxon>
        <taxon>Burkholderiaceae</taxon>
        <taxon>Paraburkholderia</taxon>
    </lineage>
</organism>
<dbReference type="STRING" id="1247936.BN2475_410014"/>
<keyword evidence="2" id="KW-1185">Reference proteome</keyword>
<sequence>MHLRPERDTAKTVITCSPKNPCNDLGQLNDYLLMQTPHQFVIGAQHGSPSLLAIHTHRLNTKITESCSPSYSAN</sequence>
<evidence type="ECO:0000313" key="2">
    <source>
        <dbReference type="Proteomes" id="UP000187012"/>
    </source>
</evidence>
<accession>A0A1N7S736</accession>
<proteinExistence type="predicted"/>
<reference evidence="1 2" key="1">
    <citation type="submission" date="2016-12" db="EMBL/GenBank/DDBJ databases">
        <authorList>
            <person name="Song W.-J."/>
            <person name="Kurnit D.M."/>
        </authorList>
    </citation>
    <scope>NUCLEOTIDE SEQUENCE [LARGE SCALE GENOMIC DNA]</scope>
    <source>
        <strain evidence="1 2">STM7296</strain>
    </source>
</reference>
<gene>
    <name evidence="1" type="ORF">BN2475_410014</name>
</gene>
<protein>
    <submittedName>
        <fullName evidence="1">Uncharacterized protein</fullName>
    </submittedName>
</protein>
<dbReference type="AlphaFoldDB" id="A0A1N7S736"/>
<name>A0A1N7S736_9BURK</name>
<dbReference type="Proteomes" id="UP000187012">
    <property type="component" value="Unassembled WGS sequence"/>
</dbReference>
<evidence type="ECO:0000313" key="1">
    <source>
        <dbReference type="EMBL" id="SIT43178.1"/>
    </source>
</evidence>